<evidence type="ECO:0000313" key="7">
    <source>
        <dbReference type="EMBL" id="MDY0393618.1"/>
    </source>
</evidence>
<evidence type="ECO:0000256" key="1">
    <source>
        <dbReference type="ARBA" id="ARBA00001165"/>
    </source>
</evidence>
<dbReference type="InterPro" id="IPR032466">
    <property type="entry name" value="Metal_Hydrolase"/>
</dbReference>
<evidence type="ECO:0000256" key="4">
    <source>
        <dbReference type="ARBA" id="ARBA00012546"/>
    </source>
</evidence>
<accession>A0ABU5C2S3</accession>
<gene>
    <name evidence="7" type="ORF">RWE15_03155</name>
</gene>
<name>A0ABU5C2S3_9BACI</name>
<dbReference type="EC" id="5.3.1.12" evidence="4"/>
<dbReference type="EMBL" id="JAWDIP010000003">
    <property type="protein sequence ID" value="MDY0393618.1"/>
    <property type="molecule type" value="Genomic_DNA"/>
</dbReference>
<dbReference type="PANTHER" id="PTHR30068">
    <property type="entry name" value="URONATE ISOMERASE"/>
    <property type="match status" value="1"/>
</dbReference>
<sequence>MQCFRKKEFQPRQLIQKMNVHLVATTDDPISNLDYHKLLKNEEDKNGFKVLPTFRPDKVMDIMNTDFLTYMEQLGGSFRPCHWKL</sequence>
<evidence type="ECO:0000256" key="6">
    <source>
        <dbReference type="ARBA" id="ARBA00023235"/>
    </source>
</evidence>
<comment type="similarity">
    <text evidence="3">Belongs to the metallo-dependent hydrolases superfamily. Uronate isomerase family.</text>
</comment>
<comment type="catalytic activity">
    <reaction evidence="1">
        <text>D-glucuronate = D-fructuronate</text>
        <dbReference type="Rhea" id="RHEA:13049"/>
        <dbReference type="ChEBI" id="CHEBI:58720"/>
        <dbReference type="ChEBI" id="CHEBI:59863"/>
        <dbReference type="EC" id="5.3.1.12"/>
    </reaction>
</comment>
<evidence type="ECO:0000256" key="3">
    <source>
        <dbReference type="ARBA" id="ARBA00008397"/>
    </source>
</evidence>
<dbReference type="Pfam" id="PF02614">
    <property type="entry name" value="UxaC"/>
    <property type="match status" value="1"/>
</dbReference>
<dbReference type="SUPFAM" id="SSF51556">
    <property type="entry name" value="Metallo-dependent hydrolases"/>
    <property type="match status" value="1"/>
</dbReference>
<evidence type="ECO:0000256" key="2">
    <source>
        <dbReference type="ARBA" id="ARBA00004892"/>
    </source>
</evidence>
<proteinExistence type="inferred from homology"/>
<comment type="caution">
    <text evidence="7">The sequence shown here is derived from an EMBL/GenBank/DDBJ whole genome shotgun (WGS) entry which is preliminary data.</text>
</comment>
<keyword evidence="6 7" id="KW-0413">Isomerase</keyword>
<evidence type="ECO:0000313" key="8">
    <source>
        <dbReference type="Proteomes" id="UP001281447"/>
    </source>
</evidence>
<evidence type="ECO:0000256" key="5">
    <source>
        <dbReference type="ARBA" id="ARBA00020555"/>
    </source>
</evidence>
<reference evidence="7 8" key="1">
    <citation type="submission" date="2023-10" db="EMBL/GenBank/DDBJ databases">
        <title>Virgibacillus halophilus 5B73C genome.</title>
        <authorList>
            <person name="Miliotis G."/>
            <person name="Sengupta P."/>
            <person name="Hameed A."/>
            <person name="Chuvochina M."/>
            <person name="Mcdonagh F."/>
            <person name="Simpson A.C."/>
            <person name="Singh N.K."/>
            <person name="Rekha P.D."/>
            <person name="Raman K."/>
            <person name="Hugenholtz P."/>
            <person name="Venkateswaran K."/>
        </authorList>
    </citation>
    <scope>NUCLEOTIDE SEQUENCE [LARGE SCALE GENOMIC DNA]</scope>
    <source>
        <strain evidence="7 8">5B73C</strain>
    </source>
</reference>
<organism evidence="7 8">
    <name type="scientific">Tigheibacillus halophilus</name>
    <dbReference type="NCBI Taxonomy" id="361280"/>
    <lineage>
        <taxon>Bacteria</taxon>
        <taxon>Bacillati</taxon>
        <taxon>Bacillota</taxon>
        <taxon>Bacilli</taxon>
        <taxon>Bacillales</taxon>
        <taxon>Bacillaceae</taxon>
        <taxon>Tigheibacillus</taxon>
    </lineage>
</organism>
<comment type="pathway">
    <text evidence="2">Carbohydrate metabolism; pentose and glucuronate interconversion.</text>
</comment>
<protein>
    <recommendedName>
        <fullName evidence="5">Uronate isomerase</fullName>
        <ecNumber evidence="4">5.3.1.12</ecNumber>
    </recommendedName>
</protein>
<keyword evidence="8" id="KW-1185">Reference proteome</keyword>
<dbReference type="GO" id="GO:0008880">
    <property type="term" value="F:glucuronate isomerase activity"/>
    <property type="evidence" value="ECO:0007669"/>
    <property type="project" value="UniProtKB-EC"/>
</dbReference>
<dbReference type="InterPro" id="IPR003766">
    <property type="entry name" value="Uronate_isomerase"/>
</dbReference>
<dbReference type="PANTHER" id="PTHR30068:SF3">
    <property type="entry name" value="PHOSPHOLIPID_GLYCEROL ACYLTRANSFERASE DOMAIN-CONTAINING PROTEIN"/>
    <property type="match status" value="1"/>
</dbReference>
<dbReference type="Proteomes" id="UP001281447">
    <property type="component" value="Unassembled WGS sequence"/>
</dbReference>
<dbReference type="Gene3D" id="3.20.20.140">
    <property type="entry name" value="Metal-dependent hydrolases"/>
    <property type="match status" value="1"/>
</dbReference>